<dbReference type="Proteomes" id="UP000260665">
    <property type="component" value="Unassembled WGS sequence"/>
</dbReference>
<dbReference type="AlphaFoldDB" id="A0A3E1R7U1"/>
<dbReference type="RefSeq" id="WP_117179820.1">
    <property type="nucleotide sequence ID" value="NZ_QFZK01000019.1"/>
</dbReference>
<name>A0A3E1R7U1_9BURK</name>
<dbReference type="InterPro" id="IPR036188">
    <property type="entry name" value="FAD/NAD-bd_sf"/>
</dbReference>
<proteinExistence type="predicted"/>
<dbReference type="OrthoDB" id="9813348at2"/>
<keyword evidence="2" id="KW-0285">Flavoprotein</keyword>
<organism evidence="6 7">
    <name type="scientific">Rhodoferax lacus</name>
    <dbReference type="NCBI Taxonomy" id="2184758"/>
    <lineage>
        <taxon>Bacteria</taxon>
        <taxon>Pseudomonadati</taxon>
        <taxon>Pseudomonadota</taxon>
        <taxon>Betaproteobacteria</taxon>
        <taxon>Burkholderiales</taxon>
        <taxon>Comamonadaceae</taxon>
        <taxon>Rhodoferax</taxon>
    </lineage>
</organism>
<comment type="cofactor">
    <cofactor evidence="1">
        <name>FAD</name>
        <dbReference type="ChEBI" id="CHEBI:57692"/>
    </cofactor>
</comment>
<dbReference type="EMBL" id="QFZK01000019">
    <property type="protein sequence ID" value="RFO95261.1"/>
    <property type="molecule type" value="Genomic_DNA"/>
</dbReference>
<sequence length="570" mass="61648">METRTELCDLLVVGSGAAGLTAAIAARKAGLQVIVVEKEDLFGGTTALSGGMIWIPGNRHSVAANAKSGKDDSIDIARKYILDEGRGYVNPERVEAYLTYGREMVDFLERESEVKFYSMDYPDYVSANPHSRTQRGLCTETYQTSKLGEHLKTLRNQLPQTLFLGLAIGSSVEMKEFMRAGRSLKSLGFVMKKLVAHARDMVLYGRSEQMVRGRALVGRLARTVLDLEIPMWLNSPLRRLISENDAIRGAIIDTPTGPVRVLARRGVVLACGGYGRDDKRRAASYPKVAGGLPHPTPVPLGNTGDGVRLAESVGGRFDAHVTQIGSWMPVSQMPGVSGIEGVWPHLVDRMKPGFIAVSRKGKRFVNESSSYHHFVQGMIAVNEQEGASEAAAWLVADSRTVKRWGMGFVRPFPVPKGKYVRNGYLIKADSLAELASKTGIDPQGLQDTVRDFNAAARAGKDPLFHRGESVYDSYQGDDEVKPNSCLSPVEQGPFYAVRLYVGEIGTFAGIAVDACARVLDQQGQPLKGLYAVGNDQASVFGGAYPGPGSTIGPGMTFGYIAGRHAAGVHV</sequence>
<gene>
    <name evidence="6" type="ORF">DIC66_19295</name>
</gene>
<dbReference type="PANTHER" id="PTHR43400">
    <property type="entry name" value="FUMARATE REDUCTASE"/>
    <property type="match status" value="1"/>
</dbReference>
<dbReference type="SUPFAM" id="SSF51905">
    <property type="entry name" value="FAD/NAD(P)-binding domain"/>
    <property type="match status" value="1"/>
</dbReference>
<dbReference type="InterPro" id="IPR050315">
    <property type="entry name" value="FAD-oxidoreductase_2"/>
</dbReference>
<evidence type="ECO:0000259" key="5">
    <source>
        <dbReference type="Pfam" id="PF00890"/>
    </source>
</evidence>
<dbReference type="SUPFAM" id="SSF56425">
    <property type="entry name" value="Succinate dehydrogenase/fumarate reductase flavoprotein, catalytic domain"/>
    <property type="match status" value="1"/>
</dbReference>
<dbReference type="GO" id="GO:0008202">
    <property type="term" value="P:steroid metabolic process"/>
    <property type="evidence" value="ECO:0007669"/>
    <property type="project" value="UniProtKB-ARBA"/>
</dbReference>
<feature type="domain" description="FAD-dependent oxidoreductase 2 FAD-binding" evidence="5">
    <location>
        <begin position="9"/>
        <end position="551"/>
    </location>
</feature>
<protein>
    <submittedName>
        <fullName evidence="6">3-oxosteroid 1-dehydrogenase</fullName>
    </submittedName>
</protein>
<dbReference type="GO" id="GO:0016491">
    <property type="term" value="F:oxidoreductase activity"/>
    <property type="evidence" value="ECO:0007669"/>
    <property type="project" value="UniProtKB-KW"/>
</dbReference>
<accession>A0A3E1R7U1</accession>
<evidence type="ECO:0000256" key="3">
    <source>
        <dbReference type="ARBA" id="ARBA00022827"/>
    </source>
</evidence>
<comment type="caution">
    <text evidence="6">The sequence shown here is derived from an EMBL/GenBank/DDBJ whole genome shotgun (WGS) entry which is preliminary data.</text>
</comment>
<evidence type="ECO:0000313" key="6">
    <source>
        <dbReference type="EMBL" id="RFO95261.1"/>
    </source>
</evidence>
<dbReference type="Pfam" id="PF00890">
    <property type="entry name" value="FAD_binding_2"/>
    <property type="match status" value="1"/>
</dbReference>
<keyword evidence="4" id="KW-0560">Oxidoreductase</keyword>
<dbReference type="PANTHER" id="PTHR43400:SF10">
    <property type="entry name" value="3-OXOSTEROID 1-DEHYDROGENASE"/>
    <property type="match status" value="1"/>
</dbReference>
<dbReference type="InterPro" id="IPR003953">
    <property type="entry name" value="FAD-dep_OxRdtase_2_FAD-bd"/>
</dbReference>
<reference evidence="6 7" key="1">
    <citation type="submission" date="2018-05" db="EMBL/GenBank/DDBJ databases">
        <title>Rhodoferax soyangensis sp.nov., isolated from an oligotrophic freshwater lake.</title>
        <authorList>
            <person name="Park M."/>
        </authorList>
    </citation>
    <scope>NUCLEOTIDE SEQUENCE [LARGE SCALE GENOMIC DNA]</scope>
    <source>
        <strain evidence="6 7">IMCC26218</strain>
    </source>
</reference>
<evidence type="ECO:0000313" key="7">
    <source>
        <dbReference type="Proteomes" id="UP000260665"/>
    </source>
</evidence>
<dbReference type="Gene3D" id="3.50.50.60">
    <property type="entry name" value="FAD/NAD(P)-binding domain"/>
    <property type="match status" value="2"/>
</dbReference>
<evidence type="ECO:0000256" key="1">
    <source>
        <dbReference type="ARBA" id="ARBA00001974"/>
    </source>
</evidence>
<dbReference type="InterPro" id="IPR027477">
    <property type="entry name" value="Succ_DH/fumarate_Rdtase_cat_sf"/>
</dbReference>
<keyword evidence="7" id="KW-1185">Reference proteome</keyword>
<evidence type="ECO:0000256" key="4">
    <source>
        <dbReference type="ARBA" id="ARBA00023002"/>
    </source>
</evidence>
<keyword evidence="3" id="KW-0274">FAD</keyword>
<evidence type="ECO:0000256" key="2">
    <source>
        <dbReference type="ARBA" id="ARBA00022630"/>
    </source>
</evidence>